<dbReference type="AlphaFoldDB" id="A1S845"/>
<dbReference type="Gene3D" id="1.10.150.20">
    <property type="entry name" value="5' to 3' exonuclease, C-terminal subdomain"/>
    <property type="match status" value="1"/>
</dbReference>
<dbReference type="STRING" id="326297.Sama_2346"/>
<reference evidence="2 3" key="1">
    <citation type="submission" date="2006-12" db="EMBL/GenBank/DDBJ databases">
        <title>Complete sequence of Shewanella amazonensis SB2B.</title>
        <authorList>
            <consortium name="US DOE Joint Genome Institute"/>
            <person name="Copeland A."/>
            <person name="Lucas S."/>
            <person name="Lapidus A."/>
            <person name="Barry K."/>
            <person name="Detter J.C."/>
            <person name="Glavina del Rio T."/>
            <person name="Hammon N."/>
            <person name="Israni S."/>
            <person name="Dalin E."/>
            <person name="Tice H."/>
            <person name="Pitluck S."/>
            <person name="Munk A.C."/>
            <person name="Brettin T."/>
            <person name="Bruce D."/>
            <person name="Han C."/>
            <person name="Tapia R."/>
            <person name="Gilna P."/>
            <person name="Schmutz J."/>
            <person name="Larimer F."/>
            <person name="Land M."/>
            <person name="Hauser L."/>
            <person name="Kyrpides N."/>
            <person name="Mikhailova N."/>
            <person name="Fredrickson J."/>
            <person name="Richardson P."/>
        </authorList>
    </citation>
    <scope>NUCLEOTIDE SEQUENCE [LARGE SCALE GENOMIC DNA]</scope>
    <source>
        <strain evidence="3">ATCC BAA-1098 / SB2B</strain>
    </source>
</reference>
<protein>
    <submittedName>
        <fullName evidence="2">Putative regulatory protein, TfoX family</fullName>
    </submittedName>
</protein>
<dbReference type="OrthoDB" id="7067520at2"/>
<name>A1S845_SHEAM</name>
<evidence type="ECO:0000313" key="2">
    <source>
        <dbReference type="EMBL" id="ABM00552.1"/>
    </source>
</evidence>
<dbReference type="PANTHER" id="PTHR36121">
    <property type="entry name" value="PROTEIN SXY"/>
    <property type="match status" value="1"/>
</dbReference>
<organism evidence="2 3">
    <name type="scientific">Shewanella amazonensis (strain ATCC BAA-1098 / SB2B)</name>
    <dbReference type="NCBI Taxonomy" id="326297"/>
    <lineage>
        <taxon>Bacteria</taxon>
        <taxon>Pseudomonadati</taxon>
        <taxon>Pseudomonadota</taxon>
        <taxon>Gammaproteobacteria</taxon>
        <taxon>Alteromonadales</taxon>
        <taxon>Shewanellaceae</taxon>
        <taxon>Shewanella</taxon>
    </lineage>
</organism>
<dbReference type="EMBL" id="CP000507">
    <property type="protein sequence ID" value="ABM00552.1"/>
    <property type="molecule type" value="Genomic_DNA"/>
</dbReference>
<dbReference type="KEGG" id="saz:Sama_2346"/>
<dbReference type="RefSeq" id="WP_011760459.1">
    <property type="nucleotide sequence ID" value="NC_008700.1"/>
</dbReference>
<gene>
    <name evidence="2" type="ordered locus">Sama_2346</name>
</gene>
<dbReference type="Pfam" id="PF04994">
    <property type="entry name" value="TfoX_C"/>
    <property type="match status" value="1"/>
</dbReference>
<dbReference type="PANTHER" id="PTHR36121:SF1">
    <property type="entry name" value="PROTEIN SXY"/>
    <property type="match status" value="1"/>
</dbReference>
<keyword evidence="3" id="KW-1185">Reference proteome</keyword>
<dbReference type="eggNOG" id="ENOG5033F6F">
    <property type="taxonomic scope" value="Bacteria"/>
</dbReference>
<dbReference type="InterPro" id="IPR007077">
    <property type="entry name" value="TfoX_C"/>
</dbReference>
<sequence length="92" mass="10231">MTPILKAANLGPKSAAWLNEIGITSLEDLHCLGSIEVMLRLKQAGIPVSLNLLYALEGALEGRHWQDVRRELKAELVLMWDAALSLDIRQKL</sequence>
<evidence type="ECO:0000259" key="1">
    <source>
        <dbReference type="Pfam" id="PF04994"/>
    </source>
</evidence>
<evidence type="ECO:0000313" key="3">
    <source>
        <dbReference type="Proteomes" id="UP000009175"/>
    </source>
</evidence>
<dbReference type="HOGENOM" id="CLU_163277_1_1_6"/>
<feature type="domain" description="TfoX C-terminal" evidence="1">
    <location>
        <begin position="4"/>
        <end position="77"/>
    </location>
</feature>
<dbReference type="InterPro" id="IPR047525">
    <property type="entry name" value="TfoX-like"/>
</dbReference>
<dbReference type="Proteomes" id="UP000009175">
    <property type="component" value="Chromosome"/>
</dbReference>
<proteinExistence type="predicted"/>
<accession>A1S845</accession>